<proteinExistence type="inferred from homology"/>
<evidence type="ECO:0000313" key="4">
    <source>
        <dbReference type="EMBL" id="KAG2433692.1"/>
    </source>
</evidence>
<feature type="region of interest" description="Disordered" evidence="3">
    <location>
        <begin position="1"/>
        <end position="23"/>
    </location>
</feature>
<feature type="compositionally biased region" description="Acidic residues" evidence="3">
    <location>
        <begin position="232"/>
        <end position="245"/>
    </location>
</feature>
<feature type="region of interest" description="Disordered" evidence="3">
    <location>
        <begin position="439"/>
        <end position="468"/>
    </location>
</feature>
<feature type="compositionally biased region" description="Gly residues" evidence="3">
    <location>
        <begin position="135"/>
        <end position="151"/>
    </location>
</feature>
<dbReference type="InterPro" id="IPR050872">
    <property type="entry name" value="PPR_P_subfamily"/>
</dbReference>
<reference evidence="4" key="1">
    <citation type="journal article" date="2020" name="bioRxiv">
        <title>Comparative genomics of Chlamydomonas.</title>
        <authorList>
            <person name="Craig R.J."/>
            <person name="Hasan A.R."/>
            <person name="Ness R.W."/>
            <person name="Keightley P.D."/>
        </authorList>
    </citation>
    <scope>NUCLEOTIDE SEQUENCE</scope>
    <source>
        <strain evidence="4">SAG 7.73</strain>
    </source>
</reference>
<feature type="compositionally biased region" description="Low complexity" evidence="3">
    <location>
        <begin position="1325"/>
        <end position="1336"/>
    </location>
</feature>
<feature type="region of interest" description="Disordered" evidence="3">
    <location>
        <begin position="986"/>
        <end position="1064"/>
    </location>
</feature>
<dbReference type="EMBL" id="JAEHOC010000018">
    <property type="protein sequence ID" value="KAG2433692.1"/>
    <property type="molecule type" value="Genomic_DNA"/>
</dbReference>
<comment type="similarity">
    <text evidence="1">Belongs to the PPR family. P subfamily.</text>
</comment>
<dbReference type="Gene3D" id="1.25.40.10">
    <property type="entry name" value="Tetratricopeptide repeat domain"/>
    <property type="match status" value="3"/>
</dbReference>
<evidence type="ECO:0000256" key="2">
    <source>
        <dbReference type="ARBA" id="ARBA00022737"/>
    </source>
</evidence>
<evidence type="ECO:0000313" key="5">
    <source>
        <dbReference type="Proteomes" id="UP000650467"/>
    </source>
</evidence>
<evidence type="ECO:0000256" key="1">
    <source>
        <dbReference type="ARBA" id="ARBA00007626"/>
    </source>
</evidence>
<feature type="region of interest" description="Disordered" evidence="3">
    <location>
        <begin position="83"/>
        <end position="168"/>
    </location>
</feature>
<dbReference type="InterPro" id="IPR002885">
    <property type="entry name" value="PPR_rpt"/>
</dbReference>
<feature type="region of interest" description="Disordered" evidence="3">
    <location>
        <begin position="496"/>
        <end position="518"/>
    </location>
</feature>
<dbReference type="PANTHER" id="PTHR46128">
    <property type="entry name" value="MITOCHONDRIAL GROUP I INTRON SPLICING FACTOR CCM1"/>
    <property type="match status" value="1"/>
</dbReference>
<feature type="compositionally biased region" description="Low complexity" evidence="3">
    <location>
        <begin position="570"/>
        <end position="585"/>
    </location>
</feature>
<feature type="compositionally biased region" description="Low complexity" evidence="3">
    <location>
        <begin position="388"/>
        <end position="402"/>
    </location>
</feature>
<dbReference type="PANTHER" id="PTHR46128:SF211">
    <property type="entry name" value="PENTACOTRIPEPTIDE-REPEAT REGION OF PRORP DOMAIN-CONTAINING PROTEIN"/>
    <property type="match status" value="1"/>
</dbReference>
<feature type="compositionally biased region" description="Low complexity" evidence="3">
    <location>
        <begin position="213"/>
        <end position="228"/>
    </location>
</feature>
<feature type="region of interest" description="Disordered" evidence="3">
    <location>
        <begin position="1239"/>
        <end position="1336"/>
    </location>
</feature>
<feature type="region of interest" description="Disordered" evidence="3">
    <location>
        <begin position="381"/>
        <end position="402"/>
    </location>
</feature>
<sequence length="1336" mass="136128">MARPVELGRSRGCLGLGAGPREPRRLTFGISTQLQSSRAVLPACPVAAPQQQSGPSSAPDLTVVASGADSAVDVQQQLASLISADASTARRGRLDVPSAPSTSGRSRSPDGGARGSGRDRPSTRDRPSARRGGSGRRTGAGAGGGGSGGGGDGRRVSGSGPQSGSHAASFYGEYVDGAATKLVVARVWERIMSESRQQQGPQQQQQQPPPPQQQQGQGQAELRAAAARDGAEEVEEEAGAPDVEQEQQQQQQQQRAALSKDALRRHQLPPPPPPPPLPEPRQRGRASAGTSATTTTASGRGPLGATALRRAAADTAAAADAAAEAAAGAGAWSVSARAPAAPATGALAGTARTGAVVASPSSSSARRVSLYLGPQYELELPTGPAPAPASGSSSNDIGSSVGSSGGGSAAFTLLYDIMGSGAAAAAAALEDEAEAAAGAAAAGQEGRPGLSAAREGEGDDEWLTGPGPAWELSEEELRADMDMEAQGLGLGLGGAGAAAARGRQGRGRQGSGGLGQGRVRTVRSAHLSSPLQVRLVGPPGEELEDGLDGAGAQEDAGRGRGGRGGGGPLRGRAAAASASAASRAGTRQHPHHQQPHVDPLHTQQAHYAAAAQRQMARQRDLVEALVGRRDDAEVAERIRLLAAVNRSGVTAVNAVLGVLGDMGHVHALSRLLGLAVGLGAYNEHTYASAFRGLYRAGRLGMALSAFEEACRSGRDLGPVACSALLHIMAQERNLRLAWQLFDQMVAARMTLNRYAYNCMAHLASLHGALDDTLLLYNMMKSEARQHQRLQQQALQQQQAAAAVAAAPGEEADAAAAEEAAEEPHVGAAFSGSAAAGGGAGTAGAHVYRSAVELTLDCSPDAYTYSALVRAAVTTGRGDLLPALFNEMAASQRAADRAAGRPRRLAPGEGEGRLGLSTEVWGHFISAASRTGQPELAMRFFEAGISELGLLPSTPIYNAALAAMARAGRPLGELMVLYREMVGGCSRPLPQGQGQQQQGQGQGQQNQQQAGGSAATRLRRRGQRSAAAAAEAEAEAEPAAAATAAAPDGAAAGPQHEEGPGVVVQPPLRPDAYTFNALLTAAAHDLAPLAAVHGVRSDMAAAGVRLNTYVGTSLINALRKTPELSRAGGAGAGTGAGGAGGGGAAAVVSEAEAVMSELVAGGAASATSYICMAALYAAARRPADVLRVVREMAAAGVAADASSWEFLVTAVGDADLFGLVPQLQRAAEAQARAAERAAAAAAAEASRRRQQGRQQGQAQAQGQSGAGAAGAGAGGAAADGAGDASWRVSEEGQRERAEEDKRRVADYFGRMEVESRRRQEERQQRRQQQQQQQQQQH</sequence>
<feature type="compositionally biased region" description="Low complexity" evidence="3">
    <location>
        <begin position="197"/>
        <end position="206"/>
    </location>
</feature>
<keyword evidence="5" id="KW-1185">Reference proteome</keyword>
<protein>
    <recommendedName>
        <fullName evidence="6">Pentacotripeptide-repeat region of PRORP domain-containing protein</fullName>
    </recommendedName>
</protein>
<dbReference type="InterPro" id="IPR011990">
    <property type="entry name" value="TPR-like_helical_dom_sf"/>
</dbReference>
<gene>
    <name evidence="4" type="ORF">HXX76_008062</name>
</gene>
<name>A0A835VY81_CHLIN</name>
<feature type="compositionally biased region" description="Low complexity" evidence="3">
    <location>
        <begin position="285"/>
        <end position="320"/>
    </location>
</feature>
<feature type="compositionally biased region" description="Gly residues" evidence="3">
    <location>
        <begin position="507"/>
        <end position="516"/>
    </location>
</feature>
<comment type="caution">
    <text evidence="4">The sequence shown here is derived from an EMBL/GenBank/DDBJ whole genome shotgun (WGS) entry which is preliminary data.</text>
</comment>
<accession>A0A835VY81</accession>
<keyword evidence="2" id="KW-0677">Repeat</keyword>
<feature type="compositionally biased region" description="Pro residues" evidence="3">
    <location>
        <begin position="268"/>
        <end position="279"/>
    </location>
</feature>
<dbReference type="Pfam" id="PF01535">
    <property type="entry name" value="PPR"/>
    <property type="match status" value="1"/>
</dbReference>
<dbReference type="OrthoDB" id="185373at2759"/>
<dbReference type="Proteomes" id="UP000650467">
    <property type="component" value="Unassembled WGS sequence"/>
</dbReference>
<organism evidence="4 5">
    <name type="scientific">Chlamydomonas incerta</name>
    <dbReference type="NCBI Taxonomy" id="51695"/>
    <lineage>
        <taxon>Eukaryota</taxon>
        <taxon>Viridiplantae</taxon>
        <taxon>Chlorophyta</taxon>
        <taxon>core chlorophytes</taxon>
        <taxon>Chlorophyceae</taxon>
        <taxon>CS clade</taxon>
        <taxon>Chlamydomonadales</taxon>
        <taxon>Chlamydomonadaceae</taxon>
        <taxon>Chlamydomonas</taxon>
    </lineage>
</organism>
<feature type="compositionally biased region" description="Basic and acidic residues" evidence="3">
    <location>
        <begin position="116"/>
        <end position="128"/>
    </location>
</feature>
<feature type="compositionally biased region" description="Gly residues" evidence="3">
    <location>
        <begin position="1263"/>
        <end position="1276"/>
    </location>
</feature>
<feature type="region of interest" description="Disordered" evidence="3">
    <location>
        <begin position="193"/>
        <end position="320"/>
    </location>
</feature>
<evidence type="ECO:0000256" key="3">
    <source>
        <dbReference type="SAM" id="MobiDB-lite"/>
    </source>
</evidence>
<feature type="compositionally biased region" description="Low complexity" evidence="3">
    <location>
        <begin position="1025"/>
        <end position="1051"/>
    </location>
</feature>
<feature type="compositionally biased region" description="Low complexity" evidence="3">
    <location>
        <begin position="990"/>
        <end position="1011"/>
    </location>
</feature>
<feature type="compositionally biased region" description="Basic and acidic residues" evidence="3">
    <location>
        <begin position="1287"/>
        <end position="1323"/>
    </location>
</feature>
<feature type="compositionally biased region" description="Low complexity" evidence="3">
    <location>
        <begin position="1251"/>
        <end position="1262"/>
    </location>
</feature>
<evidence type="ECO:0008006" key="6">
    <source>
        <dbReference type="Google" id="ProtNLM"/>
    </source>
</evidence>
<feature type="region of interest" description="Disordered" evidence="3">
    <location>
        <begin position="535"/>
        <end position="597"/>
    </location>
</feature>